<evidence type="ECO:0000256" key="1">
    <source>
        <dbReference type="SAM" id="MobiDB-lite"/>
    </source>
</evidence>
<dbReference type="EMBL" id="SGPK01001604">
    <property type="protein sequence ID" value="THG92679.1"/>
    <property type="molecule type" value="Genomic_DNA"/>
</dbReference>
<feature type="compositionally biased region" description="Low complexity" evidence="1">
    <location>
        <begin position="37"/>
        <end position="52"/>
    </location>
</feature>
<evidence type="ECO:0000313" key="3">
    <source>
        <dbReference type="Proteomes" id="UP000308199"/>
    </source>
</evidence>
<dbReference type="Proteomes" id="UP000308199">
    <property type="component" value="Unassembled WGS sequence"/>
</dbReference>
<feature type="non-terminal residue" evidence="2">
    <location>
        <position position="1"/>
    </location>
</feature>
<evidence type="ECO:0000313" key="2">
    <source>
        <dbReference type="EMBL" id="THG92679.1"/>
    </source>
</evidence>
<protein>
    <submittedName>
        <fullName evidence="2">Uncharacterized protein</fullName>
    </submittedName>
</protein>
<feature type="region of interest" description="Disordered" evidence="1">
    <location>
        <begin position="151"/>
        <end position="209"/>
    </location>
</feature>
<accession>A0A4S4K901</accession>
<gene>
    <name evidence="2" type="ORF">EW145_g8627</name>
</gene>
<keyword evidence="3" id="KW-1185">Reference proteome</keyword>
<organism evidence="2 3">
    <name type="scientific">Phellinidium pouzarii</name>
    <dbReference type="NCBI Taxonomy" id="167371"/>
    <lineage>
        <taxon>Eukaryota</taxon>
        <taxon>Fungi</taxon>
        <taxon>Dikarya</taxon>
        <taxon>Basidiomycota</taxon>
        <taxon>Agaricomycotina</taxon>
        <taxon>Agaricomycetes</taxon>
        <taxon>Hymenochaetales</taxon>
        <taxon>Hymenochaetaceae</taxon>
        <taxon>Phellinidium</taxon>
    </lineage>
</organism>
<sequence length="291" mass="30822">PLPAAPRAATGDSAALALGAFSPTASAEGQLRSIVSRAGARSRAVSMSMSTSSKEEEAPTPPGSHSSRLRASSLRSLALPWPEVKHRHTNAHMNAHERAQSNVLYDIDNDDEESGDDVETEAFWPRRHHHHSQPHNPPPSNQAAQRTVPFINRTPSPSTANVTTTPDSRPRTQSAFAPAPAGLPLNPNSHPHPPSRLGPSADARKPKRLSHVRAFTEPSLSAFSRNNTNAIVNANTNAGKLPFSSTSARPLRSFIGPPRSKGRANSVNSGLPGARSPHTISSAIASANDSP</sequence>
<feature type="compositionally biased region" description="Low complexity" evidence="1">
    <location>
        <begin position="175"/>
        <end position="189"/>
    </location>
</feature>
<name>A0A4S4K901_9AGAM</name>
<feature type="compositionally biased region" description="Polar residues" evidence="1">
    <location>
        <begin position="153"/>
        <end position="174"/>
    </location>
</feature>
<feature type="region of interest" description="Disordered" evidence="1">
    <location>
        <begin position="239"/>
        <end position="291"/>
    </location>
</feature>
<proteinExistence type="predicted"/>
<feature type="region of interest" description="Disordered" evidence="1">
    <location>
        <begin position="37"/>
        <end position="74"/>
    </location>
</feature>
<comment type="caution">
    <text evidence="2">The sequence shown here is derived from an EMBL/GenBank/DDBJ whole genome shotgun (WGS) entry which is preliminary data.</text>
</comment>
<reference evidence="2 3" key="1">
    <citation type="submission" date="2019-02" db="EMBL/GenBank/DDBJ databases">
        <title>Genome sequencing of the rare red list fungi Phellinidium pouzarii.</title>
        <authorList>
            <person name="Buettner E."/>
            <person name="Kellner H."/>
        </authorList>
    </citation>
    <scope>NUCLEOTIDE SEQUENCE [LARGE SCALE GENOMIC DNA]</scope>
    <source>
        <strain evidence="2 3">DSM 108285</strain>
    </source>
</reference>
<dbReference type="AlphaFoldDB" id="A0A4S4K901"/>
<feature type="compositionally biased region" description="Polar residues" evidence="1">
    <location>
        <begin position="278"/>
        <end position="291"/>
    </location>
</feature>